<evidence type="ECO:0000313" key="2">
    <source>
        <dbReference type="Ensembl" id="ENSOMYP00000042542.2"/>
    </source>
</evidence>
<organism evidence="2 3">
    <name type="scientific">Oncorhynchus mykiss</name>
    <name type="common">Rainbow trout</name>
    <name type="synonym">Salmo gairdneri</name>
    <dbReference type="NCBI Taxonomy" id="8022"/>
    <lineage>
        <taxon>Eukaryota</taxon>
        <taxon>Metazoa</taxon>
        <taxon>Chordata</taxon>
        <taxon>Craniata</taxon>
        <taxon>Vertebrata</taxon>
        <taxon>Euteleostomi</taxon>
        <taxon>Actinopterygii</taxon>
        <taxon>Neopterygii</taxon>
        <taxon>Teleostei</taxon>
        <taxon>Protacanthopterygii</taxon>
        <taxon>Salmoniformes</taxon>
        <taxon>Salmonidae</taxon>
        <taxon>Salmoninae</taxon>
        <taxon>Oncorhynchus</taxon>
    </lineage>
</organism>
<protein>
    <submittedName>
        <fullName evidence="2">Uncharacterized protein</fullName>
    </submittedName>
</protein>
<dbReference type="AlphaFoldDB" id="A0A8C7QW30"/>
<dbReference type="Ensembl" id="ENSOMYT00000046410.2">
    <property type="protein sequence ID" value="ENSOMYP00000042542.2"/>
    <property type="gene ID" value="ENSOMYG00000019659.2"/>
</dbReference>
<feature type="compositionally biased region" description="Basic and acidic residues" evidence="1">
    <location>
        <begin position="34"/>
        <end position="44"/>
    </location>
</feature>
<keyword evidence="3" id="KW-1185">Reference proteome</keyword>
<dbReference type="Proteomes" id="UP000694395">
    <property type="component" value="Chromosome 13"/>
</dbReference>
<dbReference type="GeneTree" id="ENSGT00970000193546"/>
<name>A0A8C7QW30_ONCMY</name>
<feature type="region of interest" description="Disordered" evidence="1">
    <location>
        <begin position="1"/>
        <end position="44"/>
    </location>
</feature>
<sequence length="251" mass="28218">MFPIETASLTHKPHDEEFAQEQQKSTNIKKQHTHSPDHVPHEKEEGIFGRRAEVLQVHTNRWYTHHNIGISIDELDEFLQAPEAALETAQKELLLLIQDLWLTLELVVDVLQQNPDDLDDGEDERAKRQGTCVIPEQGKDGEGRHVVRLDEGPVVGGKGPSQGHLTQRCHKVGTPEEQEDVVELQADQVLVVDRLSTVEGKQTLGVWALRLHTGCAEVLEETGREESTVDILPIVYTFIMGCEPMVQCIPN</sequence>
<reference evidence="2" key="3">
    <citation type="submission" date="2025-09" db="UniProtKB">
        <authorList>
            <consortium name="Ensembl"/>
        </authorList>
    </citation>
    <scope>IDENTIFICATION</scope>
</reference>
<reference evidence="2" key="1">
    <citation type="submission" date="2020-07" db="EMBL/GenBank/DDBJ databases">
        <title>A long reads based de novo assembly of the rainbow trout Arlee double haploid line genome.</title>
        <authorList>
            <person name="Gao G."/>
            <person name="Palti Y."/>
        </authorList>
    </citation>
    <scope>NUCLEOTIDE SEQUENCE [LARGE SCALE GENOMIC DNA]</scope>
</reference>
<evidence type="ECO:0000256" key="1">
    <source>
        <dbReference type="SAM" id="MobiDB-lite"/>
    </source>
</evidence>
<accession>A0A8C7QW30</accession>
<reference evidence="2" key="2">
    <citation type="submission" date="2025-08" db="UniProtKB">
        <authorList>
            <consortium name="Ensembl"/>
        </authorList>
    </citation>
    <scope>IDENTIFICATION</scope>
</reference>
<evidence type="ECO:0000313" key="3">
    <source>
        <dbReference type="Proteomes" id="UP000694395"/>
    </source>
</evidence>
<proteinExistence type="predicted"/>